<gene>
    <name evidence="3" type="ORF">HZI73_13235</name>
</gene>
<dbReference type="InterPro" id="IPR050742">
    <property type="entry name" value="Helicase_Restrict-Modif_Enz"/>
</dbReference>
<proteinExistence type="predicted"/>
<dbReference type="KEGG" id="vpy:HZI73_13235"/>
<keyword evidence="3" id="KW-0547">Nucleotide-binding</keyword>
<feature type="domain" description="Helicase/UvrB N-terminal" evidence="1">
    <location>
        <begin position="107"/>
        <end position="271"/>
    </location>
</feature>
<dbReference type="GO" id="GO:0005829">
    <property type="term" value="C:cytosol"/>
    <property type="evidence" value="ECO:0007669"/>
    <property type="project" value="TreeGrafter"/>
</dbReference>
<evidence type="ECO:0000259" key="1">
    <source>
        <dbReference type="Pfam" id="PF04851"/>
    </source>
</evidence>
<dbReference type="EMBL" id="CP058649">
    <property type="protein sequence ID" value="QUI23194.1"/>
    <property type="molecule type" value="Genomic_DNA"/>
</dbReference>
<dbReference type="InterPro" id="IPR027417">
    <property type="entry name" value="P-loop_NTPase"/>
</dbReference>
<dbReference type="Proteomes" id="UP000683246">
    <property type="component" value="Chromosome"/>
</dbReference>
<feature type="domain" description="Type III restriction enzyme C-terminal endonuclease" evidence="2">
    <location>
        <begin position="919"/>
        <end position="1023"/>
    </location>
</feature>
<accession>A0A8J8MKJ6</accession>
<dbReference type="SUPFAM" id="SSF52540">
    <property type="entry name" value="P-loop containing nucleoside triphosphate hydrolases"/>
    <property type="match status" value="2"/>
</dbReference>
<keyword evidence="3" id="KW-0347">Helicase</keyword>
<dbReference type="Gene3D" id="3.40.50.300">
    <property type="entry name" value="P-loop containing nucleotide triphosphate hydrolases"/>
    <property type="match status" value="2"/>
</dbReference>
<dbReference type="InterPro" id="IPR006935">
    <property type="entry name" value="Helicase/UvrB_N"/>
</dbReference>
<dbReference type="PANTHER" id="PTHR47396">
    <property type="entry name" value="TYPE I RESTRICTION ENZYME ECOKI R PROTEIN"/>
    <property type="match status" value="1"/>
</dbReference>
<dbReference type="RefSeq" id="WP_212693873.1">
    <property type="nucleotide sequence ID" value="NZ_CP058649.1"/>
</dbReference>
<keyword evidence="4" id="KW-1185">Reference proteome</keyword>
<evidence type="ECO:0000313" key="3">
    <source>
        <dbReference type="EMBL" id="QUI23194.1"/>
    </source>
</evidence>
<dbReference type="Pfam" id="PF19778">
    <property type="entry name" value="RE_endonuc"/>
    <property type="match status" value="1"/>
</dbReference>
<dbReference type="AlphaFoldDB" id="A0A8J8MKJ6"/>
<keyword evidence="3" id="KW-0378">Hydrolase</keyword>
<protein>
    <submittedName>
        <fullName evidence="3">DEAD/DEAH box helicase family protein</fullName>
    </submittedName>
</protein>
<organism evidence="3 4">
    <name type="scientific">Vallitalea pronyensis</name>
    <dbReference type="NCBI Taxonomy" id="1348613"/>
    <lineage>
        <taxon>Bacteria</taxon>
        <taxon>Bacillati</taxon>
        <taxon>Bacillota</taxon>
        <taxon>Clostridia</taxon>
        <taxon>Lachnospirales</taxon>
        <taxon>Vallitaleaceae</taxon>
        <taxon>Vallitalea</taxon>
    </lineage>
</organism>
<dbReference type="GO" id="GO:0015668">
    <property type="term" value="F:type III site-specific deoxyribonuclease activity"/>
    <property type="evidence" value="ECO:0007669"/>
    <property type="project" value="InterPro"/>
</dbReference>
<dbReference type="REBASE" id="485446">
    <property type="entry name" value="VprNI3ORF13230P"/>
</dbReference>
<name>A0A8J8MKJ6_9FIRM</name>
<keyword evidence="3" id="KW-0067">ATP-binding</keyword>
<dbReference type="GO" id="GO:0004386">
    <property type="term" value="F:helicase activity"/>
    <property type="evidence" value="ECO:0007669"/>
    <property type="project" value="UniProtKB-KW"/>
</dbReference>
<reference evidence="3" key="1">
    <citation type="submission" date="2020-07" db="EMBL/GenBank/DDBJ databases">
        <title>Vallitalea pronyensis genome.</title>
        <authorList>
            <person name="Postec A."/>
        </authorList>
    </citation>
    <scope>NUCLEOTIDE SEQUENCE</scope>
    <source>
        <strain evidence="3">FatNI3</strain>
    </source>
</reference>
<dbReference type="InterPro" id="IPR045572">
    <property type="entry name" value="RE_endonuc_C"/>
</dbReference>
<dbReference type="PANTHER" id="PTHR47396:SF1">
    <property type="entry name" value="ATP-DEPENDENT HELICASE IRC3-RELATED"/>
    <property type="match status" value="1"/>
</dbReference>
<sequence length="1062" mass="121878">MKFNFKIQQYQTDAVSAVVDTFNGQSYNSGAKYIRDIGRVIQKQDPVQMTFGLEDDYEELDDYGYKNELVQLSKSDLFSNIIAVQNTRNIKQDSSLVSDIGRCDLDIEMETGTGKTYAYIKTMFELNKRYGWSKFIVVVPSIAIREGVNKSFQITEDHFMEHYGKKARFFIYNSSNLHQIDEFASSAGINVMIINTQAFTSSLKEGGKSKDSRIIYSKRDEFASRRPIDVIKATNPILILDEPQKMTGKATQSALKNFNPLFTLNYSATHKKKNNLIYVLDALDAYNNKLVKKIEVKGFEVKNFRGTDKYLYLENIILSSKKPPMARIELEILYKKSINRETRILGVGDDLYFISNEMEQYKEGYTVQSIDPIDGTVTFLNGNVIRMGNVVGDVSEKDIRRIQIRETIQSHFEKEEKLFKLGIKTLSLFFIDEVAKYRQYDEVGEEAAGEYARMFEEEYNSLVSEYIRLDGDEAYVKYLKEIGTSETHNGYFSIDKKGYSIDSKVKRGQEYSDDISAYDLILKDKERLLSFQEPTRFIFSHSALREGWDNPNVFQLCTLKHSESTTLKRQEVGRGLRLCVDSSGTRMDKDNLGDAVHDINKLTVIASESYKDFVTDLQKQIKDVLYERPSKASIDYFTNRSIYVDGEQVTINSKEATAIYQYLVRNEYIDEDDSVTDAYRTDLENNTLAVLPESIKEKSIAIHTLIQGVFNESVLDSMIEDANKTKIDENELNENFFKKEFQTLWKSINHKYAYTAHFKSEELIRNAIKHINEKMFVSELKYTTAIGQQHEELNRNQVHGGTSFSGPRTRTQKLERALSSDIKYDLVGKIAAGTVLTRRTVVEILKGIDQIKLYMFKRNPEEFISKAILLINEQKATMIVEHIQYNKTEGEYDASIFTAEKHSHSVDKAFKSTKHIQDYVFTDGLAEKSVEKRFAEDLEGAEEVCVYAKLPKGFAIPTPVGNYSPDWAIAFNEGAVKHVYFIAETKGTMESLQLRPIEQAKISCAKKLFNEISTDNVKYHDVDSYETLMEIVNSDIFDHKKDNVFEYVNEPNNGDISKVAEE</sequence>
<dbReference type="GO" id="GO:0005524">
    <property type="term" value="F:ATP binding"/>
    <property type="evidence" value="ECO:0007669"/>
    <property type="project" value="InterPro"/>
</dbReference>
<evidence type="ECO:0000313" key="4">
    <source>
        <dbReference type="Proteomes" id="UP000683246"/>
    </source>
</evidence>
<dbReference type="Pfam" id="PF04851">
    <property type="entry name" value="ResIII"/>
    <property type="match status" value="1"/>
</dbReference>
<evidence type="ECO:0000259" key="2">
    <source>
        <dbReference type="Pfam" id="PF19778"/>
    </source>
</evidence>
<dbReference type="GO" id="GO:0003677">
    <property type="term" value="F:DNA binding"/>
    <property type="evidence" value="ECO:0007669"/>
    <property type="project" value="InterPro"/>
</dbReference>